<dbReference type="InterPro" id="IPR039424">
    <property type="entry name" value="SBP_5"/>
</dbReference>
<feature type="signal peptide" evidence="1">
    <location>
        <begin position="1"/>
        <end position="23"/>
    </location>
</feature>
<protein>
    <submittedName>
        <fullName evidence="3">ABC transporter substrate-binding protein</fullName>
    </submittedName>
</protein>
<dbReference type="Proteomes" id="UP001500547">
    <property type="component" value="Unassembled WGS sequence"/>
</dbReference>
<keyword evidence="1" id="KW-0732">Signal</keyword>
<accession>A0ABP9R6L1</accession>
<dbReference type="EMBL" id="BAABLD010000017">
    <property type="protein sequence ID" value="GAA5172258.1"/>
    <property type="molecule type" value="Genomic_DNA"/>
</dbReference>
<evidence type="ECO:0000259" key="2">
    <source>
        <dbReference type="Pfam" id="PF00496"/>
    </source>
</evidence>
<evidence type="ECO:0000313" key="4">
    <source>
        <dbReference type="Proteomes" id="UP001500547"/>
    </source>
</evidence>
<dbReference type="Gene3D" id="3.10.105.10">
    <property type="entry name" value="Dipeptide-binding Protein, Domain 3"/>
    <property type="match status" value="1"/>
</dbReference>
<sequence length="635" mass="71737">MLRLITIVATITTLAMTSTSCLAAWQESPELAREVRAGKLPPVAARLPEKPEVIQPHQRIGTYGGRLRTALRGNADHNAILRTIGAQGLVRWTPDFSGVVPNVAERWTSNADVTEYTFYLRRGMRWSDGKPFTADDVLFSMNDLVTNPQFFRVTPSRYVINDKPIVTEKLDDYTVRFRFAGSYRRFPEELATPLGQHPTLFPKHYCGQFHPKYNAKVDDLLRDAKLADWGTLMRNKCGDIELATRWGNPEKPSLDPWLVKEPYTGSSASVLMVRNPYFWQVDPQGQQLPYIDTIQLKVISEVETIVLAAIGGQLDFQNRHIGGVQNRSVLAENAKRNGYTLLSLPELPSNAAGLYLNYSTKNAPLRELFRNKDFRIALSLAMDRKEINELVFLGQGEPWQIGPLRQNRFFNEKLAKQYTERDLSRANTLLDQLGLTARDPDGYRTYAGGKRLAINLSVNLASTQSLDIADLMRKQFKAAGVDLVIQAVERSLHYERARNNDYEAAIDGVAGGLDPTLDMRSILTIHAQESRQSLLWVRWYETNGKSGEEPLPNMKKRLELYDRWQLAKTDKEADALFREILALAAEEFDVIGTIRPGGATALRNTKLINVPDSFPSGWSFGSPGPTLPQQYFYKR</sequence>
<feature type="domain" description="Solute-binding protein family 5" evidence="2">
    <location>
        <begin position="99"/>
        <end position="516"/>
    </location>
</feature>
<keyword evidence="4" id="KW-1185">Reference proteome</keyword>
<comment type="caution">
    <text evidence="3">The sequence shown here is derived from an EMBL/GenBank/DDBJ whole genome shotgun (WGS) entry which is preliminary data.</text>
</comment>
<reference evidence="4" key="1">
    <citation type="journal article" date="2019" name="Int. J. Syst. Evol. Microbiol.">
        <title>The Global Catalogue of Microorganisms (GCM) 10K type strain sequencing project: providing services to taxonomists for standard genome sequencing and annotation.</title>
        <authorList>
            <consortium name="The Broad Institute Genomics Platform"/>
            <consortium name="The Broad Institute Genome Sequencing Center for Infectious Disease"/>
            <person name="Wu L."/>
            <person name="Ma J."/>
        </authorList>
    </citation>
    <scope>NUCLEOTIDE SEQUENCE [LARGE SCALE GENOMIC DNA]</scope>
    <source>
        <strain evidence="4">JCM 18715</strain>
    </source>
</reference>
<name>A0ABP9R6L1_9RHOO</name>
<dbReference type="CDD" id="cd08500">
    <property type="entry name" value="PBP2_NikA_DppA_OppA_like_4"/>
    <property type="match status" value="1"/>
</dbReference>
<dbReference type="Pfam" id="PF00496">
    <property type="entry name" value="SBP_bac_5"/>
    <property type="match status" value="1"/>
</dbReference>
<evidence type="ECO:0000313" key="3">
    <source>
        <dbReference type="EMBL" id="GAA5172258.1"/>
    </source>
</evidence>
<feature type="chain" id="PRO_5046887412" evidence="1">
    <location>
        <begin position="24"/>
        <end position="635"/>
    </location>
</feature>
<dbReference type="Gene3D" id="3.40.190.10">
    <property type="entry name" value="Periplasmic binding protein-like II"/>
    <property type="match status" value="1"/>
</dbReference>
<gene>
    <name evidence="3" type="ORF">GCM10025770_38150</name>
</gene>
<dbReference type="InterPro" id="IPR000914">
    <property type="entry name" value="SBP_5_dom"/>
</dbReference>
<dbReference type="PANTHER" id="PTHR30290:SF62">
    <property type="entry name" value="OLIGOPEPTIDE ABC TRANSPORTER, PERIPLASMIC OLIGOPEPTIDE-BINDING PROTEIN"/>
    <property type="match status" value="1"/>
</dbReference>
<evidence type="ECO:0000256" key="1">
    <source>
        <dbReference type="SAM" id="SignalP"/>
    </source>
</evidence>
<proteinExistence type="predicted"/>
<organism evidence="3 4">
    <name type="scientific">Viridibacterium curvum</name>
    <dbReference type="NCBI Taxonomy" id="1101404"/>
    <lineage>
        <taxon>Bacteria</taxon>
        <taxon>Pseudomonadati</taxon>
        <taxon>Pseudomonadota</taxon>
        <taxon>Betaproteobacteria</taxon>
        <taxon>Rhodocyclales</taxon>
        <taxon>Rhodocyclaceae</taxon>
        <taxon>Viridibacterium</taxon>
    </lineage>
</organism>
<dbReference type="SUPFAM" id="SSF53850">
    <property type="entry name" value="Periplasmic binding protein-like II"/>
    <property type="match status" value="1"/>
</dbReference>
<dbReference type="PROSITE" id="PS51257">
    <property type="entry name" value="PROKAR_LIPOPROTEIN"/>
    <property type="match status" value="1"/>
</dbReference>
<dbReference type="PANTHER" id="PTHR30290">
    <property type="entry name" value="PERIPLASMIC BINDING COMPONENT OF ABC TRANSPORTER"/>
    <property type="match status" value="1"/>
</dbReference>